<dbReference type="VEuPathDB" id="FungiDB:ASPFODRAFT_248329"/>
<reference evidence="2" key="1">
    <citation type="journal article" date="2017" name="Genome Biol.">
        <title>Comparative genomics reveals high biological diversity and specific adaptations in the industrially and medically important fungal genus Aspergillus.</title>
        <authorList>
            <person name="de Vries R.P."/>
            <person name="Riley R."/>
            <person name="Wiebenga A."/>
            <person name="Aguilar-Osorio G."/>
            <person name="Amillis S."/>
            <person name="Uchima C.A."/>
            <person name="Anderluh G."/>
            <person name="Asadollahi M."/>
            <person name="Askin M."/>
            <person name="Barry K."/>
            <person name="Battaglia E."/>
            <person name="Bayram O."/>
            <person name="Benocci T."/>
            <person name="Braus-Stromeyer S.A."/>
            <person name="Caldana C."/>
            <person name="Canovas D."/>
            <person name="Cerqueira G.C."/>
            <person name="Chen F."/>
            <person name="Chen W."/>
            <person name="Choi C."/>
            <person name="Clum A."/>
            <person name="Dos Santos R.A."/>
            <person name="Damasio A.R."/>
            <person name="Diallinas G."/>
            <person name="Emri T."/>
            <person name="Fekete E."/>
            <person name="Flipphi M."/>
            <person name="Freyberg S."/>
            <person name="Gallo A."/>
            <person name="Gournas C."/>
            <person name="Habgood R."/>
            <person name="Hainaut M."/>
            <person name="Harispe M.L."/>
            <person name="Henrissat B."/>
            <person name="Hilden K.S."/>
            <person name="Hope R."/>
            <person name="Hossain A."/>
            <person name="Karabika E."/>
            <person name="Karaffa L."/>
            <person name="Karanyi Z."/>
            <person name="Krasevec N."/>
            <person name="Kuo A."/>
            <person name="Kusch H."/>
            <person name="LaButti K."/>
            <person name="Lagendijk E.L."/>
            <person name="Lapidus A."/>
            <person name="Levasseur A."/>
            <person name="Lindquist E."/>
            <person name="Lipzen A."/>
            <person name="Logrieco A.F."/>
            <person name="MacCabe A."/>
            <person name="Maekelae M.R."/>
            <person name="Malavazi I."/>
            <person name="Melin P."/>
            <person name="Meyer V."/>
            <person name="Mielnichuk N."/>
            <person name="Miskei M."/>
            <person name="Molnar A.P."/>
            <person name="Mule G."/>
            <person name="Ngan C.Y."/>
            <person name="Orejas M."/>
            <person name="Orosz E."/>
            <person name="Ouedraogo J.P."/>
            <person name="Overkamp K.M."/>
            <person name="Park H.-S."/>
            <person name="Perrone G."/>
            <person name="Piumi F."/>
            <person name="Punt P.J."/>
            <person name="Ram A.F."/>
            <person name="Ramon A."/>
            <person name="Rauscher S."/>
            <person name="Record E."/>
            <person name="Riano-Pachon D.M."/>
            <person name="Robert V."/>
            <person name="Roehrig J."/>
            <person name="Ruller R."/>
            <person name="Salamov A."/>
            <person name="Salih N.S."/>
            <person name="Samson R.A."/>
            <person name="Sandor E."/>
            <person name="Sanguinetti M."/>
            <person name="Schuetze T."/>
            <person name="Sepcic K."/>
            <person name="Shelest E."/>
            <person name="Sherlock G."/>
            <person name="Sophianopoulou V."/>
            <person name="Squina F.M."/>
            <person name="Sun H."/>
            <person name="Susca A."/>
            <person name="Todd R.B."/>
            <person name="Tsang A."/>
            <person name="Unkles S.E."/>
            <person name="van de Wiele N."/>
            <person name="van Rossen-Uffink D."/>
            <person name="Oliveira J.V."/>
            <person name="Vesth T.C."/>
            <person name="Visser J."/>
            <person name="Yu J.-H."/>
            <person name="Zhou M."/>
            <person name="Andersen M.R."/>
            <person name="Archer D.B."/>
            <person name="Baker S.E."/>
            <person name="Benoit I."/>
            <person name="Brakhage A.A."/>
            <person name="Braus G.H."/>
            <person name="Fischer R."/>
            <person name="Frisvad J.C."/>
            <person name="Goldman G.H."/>
            <person name="Houbraken J."/>
            <person name="Oakley B."/>
            <person name="Pocsi I."/>
            <person name="Scazzocchio C."/>
            <person name="Seiboth B."/>
            <person name="vanKuyk P.A."/>
            <person name="Wortman J."/>
            <person name="Dyer P.S."/>
            <person name="Grigoriev I.V."/>
        </authorList>
    </citation>
    <scope>NUCLEOTIDE SEQUENCE [LARGE SCALE GENOMIC DNA]</scope>
    <source>
        <strain evidence="2">CBS 106.47</strain>
    </source>
</reference>
<name>A0A1M3TZC6_ASPLC</name>
<dbReference type="AlphaFoldDB" id="A0A1M3TZC6"/>
<evidence type="ECO:0000313" key="2">
    <source>
        <dbReference type="Proteomes" id="UP000184063"/>
    </source>
</evidence>
<protein>
    <submittedName>
        <fullName evidence="1">Uncharacterized protein</fullName>
    </submittedName>
</protein>
<dbReference type="Proteomes" id="UP000184063">
    <property type="component" value="Unassembled WGS sequence"/>
</dbReference>
<dbReference type="EMBL" id="KV878236">
    <property type="protein sequence ID" value="OJZ92106.1"/>
    <property type="molecule type" value="Genomic_DNA"/>
</dbReference>
<sequence>MAACRTYSFSPHFTDQKEYRPNRTSSPPLRRSQGSWWMMAPRRTSTTTEGLFGYDTDTHTHIQLALFILHSTRCHWAFWINQSSEEAYSSAGHRLRCRVSCLPFGDSPFSLCGNSPWKGNRDYHNSNSNPKQRSGTVFVGADRKAHLTQPAPEAKHSAGV</sequence>
<proteinExistence type="predicted"/>
<gene>
    <name evidence="1" type="ORF">ASPFODRAFT_248329</name>
</gene>
<organism evidence="1 2">
    <name type="scientific">Aspergillus luchuensis (strain CBS 106.47)</name>
    <dbReference type="NCBI Taxonomy" id="1137211"/>
    <lineage>
        <taxon>Eukaryota</taxon>
        <taxon>Fungi</taxon>
        <taxon>Dikarya</taxon>
        <taxon>Ascomycota</taxon>
        <taxon>Pezizomycotina</taxon>
        <taxon>Eurotiomycetes</taxon>
        <taxon>Eurotiomycetidae</taxon>
        <taxon>Eurotiales</taxon>
        <taxon>Aspergillaceae</taxon>
        <taxon>Aspergillus</taxon>
        <taxon>Aspergillus subgen. Circumdati</taxon>
    </lineage>
</organism>
<evidence type="ECO:0000313" key="1">
    <source>
        <dbReference type="EMBL" id="OJZ92106.1"/>
    </source>
</evidence>
<accession>A0A1M3TZC6</accession>